<evidence type="ECO:0000313" key="3">
    <source>
        <dbReference type="Proteomes" id="UP000184694"/>
    </source>
</evidence>
<dbReference type="AlphaFoldDB" id="A0A1N6IFK2"/>
<dbReference type="RefSeq" id="WP_074217452.1">
    <property type="nucleotide sequence ID" value="NZ_FSRG01000006.1"/>
</dbReference>
<feature type="compositionally biased region" description="Polar residues" evidence="1">
    <location>
        <begin position="161"/>
        <end position="180"/>
    </location>
</feature>
<proteinExistence type="predicted"/>
<dbReference type="InterPro" id="IPR007499">
    <property type="entry name" value="ERF_bacteria_virus"/>
</dbReference>
<dbReference type="STRING" id="1121457.SAMN02745161_2700"/>
<dbReference type="Proteomes" id="UP000184694">
    <property type="component" value="Unassembled WGS sequence"/>
</dbReference>
<protein>
    <submittedName>
        <fullName evidence="2">ERF superfamily protein</fullName>
    </submittedName>
</protein>
<sequence length="245" mass="27114">MELTAYSSQNMTELAKAMLKVQQALMPVAKDAENPFVKSRYATLNAVMDACREVLLVNGIWVSQYPVPVESGCLGLVTKLMHAESGEWQASCMVMPLPKADPQGYGSALTYARRYALATLVGLVTEIDDDAEAAIGRERQSRTNQNTNLHQLKREPRVDTQEQQQHISNQSGGPQASLSSFRDTTVVQLPQLDGVVYQQVQAKDGRTCVTASGNTKAKKPLLKEAGFRWDNSRNIWWKYADAHAV</sequence>
<accession>A0A1N6IFK2</accession>
<feature type="region of interest" description="Disordered" evidence="1">
    <location>
        <begin position="135"/>
        <end position="180"/>
    </location>
</feature>
<keyword evidence="3" id="KW-1185">Reference proteome</keyword>
<name>A0A1N6IFK2_9BACT</name>
<gene>
    <name evidence="2" type="ORF">SAMN02745161_2700</name>
</gene>
<evidence type="ECO:0000313" key="2">
    <source>
        <dbReference type="EMBL" id="SIO30793.1"/>
    </source>
</evidence>
<dbReference type="OrthoDB" id="149299at2"/>
<dbReference type="EMBL" id="FSRG01000006">
    <property type="protein sequence ID" value="SIO30793.1"/>
    <property type="molecule type" value="Genomic_DNA"/>
</dbReference>
<organism evidence="2 3">
    <name type="scientific">Halodesulfovibrio marinisediminis DSM 17456</name>
    <dbReference type="NCBI Taxonomy" id="1121457"/>
    <lineage>
        <taxon>Bacteria</taxon>
        <taxon>Pseudomonadati</taxon>
        <taxon>Thermodesulfobacteriota</taxon>
        <taxon>Desulfovibrionia</taxon>
        <taxon>Desulfovibrionales</taxon>
        <taxon>Desulfovibrionaceae</taxon>
        <taxon>Halodesulfovibrio</taxon>
    </lineage>
</organism>
<dbReference type="Pfam" id="PF04404">
    <property type="entry name" value="ERF"/>
    <property type="match status" value="1"/>
</dbReference>
<evidence type="ECO:0000256" key="1">
    <source>
        <dbReference type="SAM" id="MobiDB-lite"/>
    </source>
</evidence>
<reference evidence="3" key="1">
    <citation type="submission" date="2016-11" db="EMBL/GenBank/DDBJ databases">
        <authorList>
            <person name="Varghese N."/>
            <person name="Submissions S."/>
        </authorList>
    </citation>
    <scope>NUCLEOTIDE SEQUENCE [LARGE SCALE GENOMIC DNA]</scope>
    <source>
        <strain evidence="3">DSM 17456</strain>
    </source>
</reference>